<reference evidence="3 4" key="1">
    <citation type="submission" date="2019-07" db="EMBL/GenBank/DDBJ databases">
        <authorList>
            <person name="Kim J."/>
        </authorList>
    </citation>
    <scope>NUCLEOTIDE SEQUENCE [LARGE SCALE GENOMIC DNA]</scope>
    <source>
        <strain evidence="3 4">G13</strain>
    </source>
</reference>
<protein>
    <recommendedName>
        <fullName evidence="2">Copper amine oxidase-like N-terminal domain-containing protein</fullName>
    </recommendedName>
</protein>
<comment type="caution">
    <text evidence="3">The sequence shown here is derived from an EMBL/GenBank/DDBJ whole genome shotgun (WGS) entry which is preliminary data.</text>
</comment>
<evidence type="ECO:0000256" key="1">
    <source>
        <dbReference type="SAM" id="Phobius"/>
    </source>
</evidence>
<keyword evidence="4" id="KW-1185">Reference proteome</keyword>
<dbReference type="SUPFAM" id="SSF110296">
    <property type="entry name" value="Oligoxyloglucan reducing end-specific cellobiohydrolase"/>
    <property type="match status" value="2"/>
</dbReference>
<proteinExistence type="predicted"/>
<feature type="transmembrane region" description="Helical" evidence="1">
    <location>
        <begin position="60"/>
        <end position="81"/>
    </location>
</feature>
<organism evidence="3 4">
    <name type="scientific">Cohnella terricola</name>
    <dbReference type="NCBI Taxonomy" id="1289167"/>
    <lineage>
        <taxon>Bacteria</taxon>
        <taxon>Bacillati</taxon>
        <taxon>Bacillota</taxon>
        <taxon>Bacilli</taxon>
        <taxon>Bacillales</taxon>
        <taxon>Paenibacillaceae</taxon>
        <taxon>Cohnella</taxon>
    </lineage>
</organism>
<dbReference type="EMBL" id="VNJJ01000007">
    <property type="protein sequence ID" value="TVX99113.1"/>
    <property type="molecule type" value="Genomic_DNA"/>
</dbReference>
<dbReference type="Proteomes" id="UP000316330">
    <property type="component" value="Unassembled WGS sequence"/>
</dbReference>
<dbReference type="Gene3D" id="3.30.457.10">
    <property type="entry name" value="Copper amine oxidase-like, N-terminal domain"/>
    <property type="match status" value="1"/>
</dbReference>
<feature type="domain" description="Copper amine oxidase-like N-terminal" evidence="2">
    <location>
        <begin position="728"/>
        <end position="839"/>
    </location>
</feature>
<dbReference type="AlphaFoldDB" id="A0A559JGW0"/>
<dbReference type="Pfam" id="PF07833">
    <property type="entry name" value="Cu_amine_oxidN1"/>
    <property type="match status" value="1"/>
</dbReference>
<evidence type="ECO:0000259" key="2">
    <source>
        <dbReference type="Pfam" id="PF07833"/>
    </source>
</evidence>
<dbReference type="InterPro" id="IPR036582">
    <property type="entry name" value="Mao_N_sf"/>
</dbReference>
<keyword evidence="1" id="KW-0812">Transmembrane</keyword>
<dbReference type="OrthoDB" id="6987826at2"/>
<dbReference type="InterPro" id="IPR012854">
    <property type="entry name" value="Cu_amine_oxidase-like_N"/>
</dbReference>
<evidence type="ECO:0000313" key="3">
    <source>
        <dbReference type="EMBL" id="TVX99113.1"/>
    </source>
</evidence>
<keyword evidence="1" id="KW-0472">Membrane</keyword>
<accession>A0A559JGW0</accession>
<gene>
    <name evidence="3" type="ORF">FPZ45_14365</name>
</gene>
<name>A0A559JGW0_9BACL</name>
<sequence>MCQNLYLFRRFFYLIFERGAKERRGLSTRKSQMYKRVYRNGCSNLKWQQEDFIMKINNRIMITALLLLVSFLASSTVSYGYTTVTELDNETVIQLDKASSLGNETWSMSNSNLLAAPTGFVYGKNEYVVTSGSGTIAVSPNGRDWSTLSSMGNYLLNTIEWNGSEYLIIGFQCKKIRCESAQYGDPIAFISKDGRNWNKRATNLKSEPVMDVVWTTNKYIAITQYGKALSSVDGIKWNEISGLSSKYKWNSIYTSNGKTILTTWGSKDIAVSQDGVNWAVKSNSSNSIHISNVIWNGKQFIAGGEGGVYSSTDALNWKLLSSIKDSKFNVIAYNGSKYVGIGLVGSNKVIFTSSDLKKWTQKPLQGSEMTAGLLATKDGFVGISAYNPDSPKNCLYYYSKDGQDWSIDFVSTTGYHAIATNGNRTVVVGNNGSIIYTDDGVKWNKSSIVTVIDNGYTKSMPGLADVEWGAGKFVAVGNGGIYTSKDGRTWTRSLNKFGIGQVVWTGKFFVAVGSIDPDIYVSQDGVSWNEKSIGVKNKYNYSVRNMISANGKVYLIVQNFSNRNDIHFEVLSSSDWLKWTQTRLPSSIMDVLKFAWNGENFIVGDIGEKKVYLSKDAVHWSMKQTNIDEKTPHYTRMIMNDQNMFVLTGARGLWISKNGTEWEHKPLFGSDFENDEYGPGFFMLGDMVKAHGKYIFVAGSSIYTIKDIKNIKPYNTKVISEVTYGLSIDGIETNAQQGEPVKLDGVLYVPVEPIVTGMGDTFKYISKPDAALLTKKDGTTIQINITKPTAVVNFSDIVPVSSLYRSSMGESVQAQPAVVKGKIYVPFDFVPTVLGYEAGTYKQGTKDVVYVGMKPEEKSTES</sequence>
<evidence type="ECO:0000313" key="4">
    <source>
        <dbReference type="Proteomes" id="UP000316330"/>
    </source>
</evidence>
<keyword evidence="1" id="KW-1133">Transmembrane helix</keyword>